<name>A0A5C3NTI2_9APHY</name>
<protein>
    <submittedName>
        <fullName evidence="1">Uncharacterized protein</fullName>
    </submittedName>
</protein>
<accession>A0A5C3NTI2</accession>
<keyword evidence="2" id="KW-1185">Reference proteome</keyword>
<gene>
    <name evidence="1" type="ORF">K466DRAFT_606243</name>
</gene>
<sequence length="231" mass="25165">MSPPTSPRSRSDSSSDIPLRSARLEILLVIWRVAQAIKALPAAADDTTVSRWNAGIERELARNLPQDSALSHFLTPELIQWIAIRAMGISAAANVMRSGDSDSWMQNCDALKILLGHARWEGRDMGFDVRTLDKTGFLALAEQVDPAQFGSLADSAGYPKWWTWGVRGPGTACPVWWMAPPNRLGPPLQIFEVDLDDLHVGGAALVYAVERYLKTATANPASEPGCTSTPQ</sequence>
<dbReference type="AlphaFoldDB" id="A0A5C3NTI2"/>
<organism evidence="1 2">
    <name type="scientific">Polyporus arcularius HHB13444</name>
    <dbReference type="NCBI Taxonomy" id="1314778"/>
    <lineage>
        <taxon>Eukaryota</taxon>
        <taxon>Fungi</taxon>
        <taxon>Dikarya</taxon>
        <taxon>Basidiomycota</taxon>
        <taxon>Agaricomycotina</taxon>
        <taxon>Agaricomycetes</taxon>
        <taxon>Polyporales</taxon>
        <taxon>Polyporaceae</taxon>
        <taxon>Polyporus</taxon>
    </lineage>
</organism>
<dbReference type="EMBL" id="ML212081">
    <property type="protein sequence ID" value="TFK79310.1"/>
    <property type="molecule type" value="Genomic_DNA"/>
</dbReference>
<dbReference type="InParanoid" id="A0A5C3NTI2"/>
<dbReference type="Proteomes" id="UP000308197">
    <property type="component" value="Unassembled WGS sequence"/>
</dbReference>
<evidence type="ECO:0000313" key="1">
    <source>
        <dbReference type="EMBL" id="TFK79310.1"/>
    </source>
</evidence>
<reference evidence="1 2" key="1">
    <citation type="journal article" date="2019" name="Nat. Ecol. Evol.">
        <title>Megaphylogeny resolves global patterns of mushroom evolution.</title>
        <authorList>
            <person name="Varga T."/>
            <person name="Krizsan K."/>
            <person name="Foldi C."/>
            <person name="Dima B."/>
            <person name="Sanchez-Garcia M."/>
            <person name="Sanchez-Ramirez S."/>
            <person name="Szollosi G.J."/>
            <person name="Szarkandi J.G."/>
            <person name="Papp V."/>
            <person name="Albert L."/>
            <person name="Andreopoulos W."/>
            <person name="Angelini C."/>
            <person name="Antonin V."/>
            <person name="Barry K.W."/>
            <person name="Bougher N.L."/>
            <person name="Buchanan P."/>
            <person name="Buyck B."/>
            <person name="Bense V."/>
            <person name="Catcheside P."/>
            <person name="Chovatia M."/>
            <person name="Cooper J."/>
            <person name="Damon W."/>
            <person name="Desjardin D."/>
            <person name="Finy P."/>
            <person name="Geml J."/>
            <person name="Haridas S."/>
            <person name="Hughes K."/>
            <person name="Justo A."/>
            <person name="Karasinski D."/>
            <person name="Kautmanova I."/>
            <person name="Kiss B."/>
            <person name="Kocsube S."/>
            <person name="Kotiranta H."/>
            <person name="LaButti K.M."/>
            <person name="Lechner B.E."/>
            <person name="Liimatainen K."/>
            <person name="Lipzen A."/>
            <person name="Lukacs Z."/>
            <person name="Mihaltcheva S."/>
            <person name="Morgado L.N."/>
            <person name="Niskanen T."/>
            <person name="Noordeloos M.E."/>
            <person name="Ohm R.A."/>
            <person name="Ortiz-Santana B."/>
            <person name="Ovrebo C."/>
            <person name="Racz N."/>
            <person name="Riley R."/>
            <person name="Savchenko A."/>
            <person name="Shiryaev A."/>
            <person name="Soop K."/>
            <person name="Spirin V."/>
            <person name="Szebenyi C."/>
            <person name="Tomsovsky M."/>
            <person name="Tulloss R.E."/>
            <person name="Uehling J."/>
            <person name="Grigoriev I.V."/>
            <person name="Vagvolgyi C."/>
            <person name="Papp T."/>
            <person name="Martin F.M."/>
            <person name="Miettinen O."/>
            <person name="Hibbett D.S."/>
            <person name="Nagy L.G."/>
        </authorList>
    </citation>
    <scope>NUCLEOTIDE SEQUENCE [LARGE SCALE GENOMIC DNA]</scope>
    <source>
        <strain evidence="1 2">HHB13444</strain>
    </source>
</reference>
<evidence type="ECO:0000313" key="2">
    <source>
        <dbReference type="Proteomes" id="UP000308197"/>
    </source>
</evidence>
<proteinExistence type="predicted"/>